<protein>
    <submittedName>
        <fullName evidence="1">Uncharacterized protein</fullName>
    </submittedName>
</protein>
<evidence type="ECO:0000313" key="1">
    <source>
        <dbReference type="EMBL" id="MEX3593136.1"/>
    </source>
</evidence>
<evidence type="ECO:0000313" key="2">
    <source>
        <dbReference type="Proteomes" id="UP001558481"/>
    </source>
</evidence>
<accession>A0ABV3UXJ2</accession>
<proteinExistence type="predicted"/>
<dbReference type="EMBL" id="JAYWLU010000001">
    <property type="protein sequence ID" value="MEX3593136.1"/>
    <property type="molecule type" value="Genomic_DNA"/>
</dbReference>
<sequence>MSTFTSPRTRSALTSHELSALGSLMHGGGTVAEFHVSLLTRVLRGAQAWHRAHPDTNSLSRREKKRLARVQHRVHRFVPVTQSSEPGEKILGMKDSRNLLDDYGLLAAATAAAQAYGPLKPGIAIRSIRDGIRPREHRVAPQWRSGSTVALAA</sequence>
<reference evidence="1 2" key="1">
    <citation type="journal article" date="2024" name="Fungal Genet. Biol.">
        <title>The porcine skin microbiome exhibits broad fungal antagonism.</title>
        <authorList>
            <person name="De La Cruz K.F."/>
            <person name="Townsend E.C."/>
            <person name="Alex Cheong J.Z."/>
            <person name="Salamzade R."/>
            <person name="Liu A."/>
            <person name="Sandstrom S."/>
            <person name="Davila E."/>
            <person name="Huang L."/>
            <person name="Xu K.H."/>
            <person name="Wu S.Y."/>
            <person name="Meudt J.J."/>
            <person name="Shanmuganayagam D."/>
            <person name="Gibson A.L.F."/>
            <person name="Kalan L.R."/>
        </authorList>
    </citation>
    <scope>NUCLEOTIDE SEQUENCE [LARGE SCALE GENOMIC DNA]</scope>
    <source>
        <strain evidence="1 2">LK2625</strain>
    </source>
</reference>
<name>A0ABV3UXJ2_9MICC</name>
<organism evidence="1 2">
    <name type="scientific">Kocuria carniphila</name>
    <dbReference type="NCBI Taxonomy" id="262208"/>
    <lineage>
        <taxon>Bacteria</taxon>
        <taxon>Bacillati</taxon>
        <taxon>Actinomycetota</taxon>
        <taxon>Actinomycetes</taxon>
        <taxon>Micrococcales</taxon>
        <taxon>Micrococcaceae</taxon>
        <taxon>Kocuria</taxon>
    </lineage>
</organism>
<keyword evidence="2" id="KW-1185">Reference proteome</keyword>
<gene>
    <name evidence="1" type="ORF">VVR66_00220</name>
</gene>
<dbReference type="RefSeq" id="WP_095798081.1">
    <property type="nucleotide sequence ID" value="NZ_CAUREL010000004.1"/>
</dbReference>
<dbReference type="Proteomes" id="UP001558481">
    <property type="component" value="Unassembled WGS sequence"/>
</dbReference>
<comment type="caution">
    <text evidence="1">The sequence shown here is derived from an EMBL/GenBank/DDBJ whole genome shotgun (WGS) entry which is preliminary data.</text>
</comment>